<sequence length="142" mass="15992">LWLHKRQSTQGFLWNIKLLPTILFWDGIKRSSHRSWGRKKLPRWCSYRHIAGGSKILYPSGNIASSSSSVKGRLLSSMSFSHLNKLYCSGVIERLGGSVRHHFIIHGVEVIVIVGDGNRGDVSVLIVTTIEIRIGSERIKRS</sequence>
<feature type="non-terminal residue" evidence="1">
    <location>
        <position position="1"/>
    </location>
</feature>
<dbReference type="AlphaFoldDB" id="A0A2P5FBY1"/>
<dbReference type="InParanoid" id="A0A2P5FBY1"/>
<dbReference type="Proteomes" id="UP000237000">
    <property type="component" value="Unassembled WGS sequence"/>
</dbReference>
<evidence type="ECO:0000313" key="2">
    <source>
        <dbReference type="Proteomes" id="UP000237000"/>
    </source>
</evidence>
<comment type="caution">
    <text evidence="1">The sequence shown here is derived from an EMBL/GenBank/DDBJ whole genome shotgun (WGS) entry which is preliminary data.</text>
</comment>
<reference evidence="2" key="1">
    <citation type="submission" date="2016-06" db="EMBL/GenBank/DDBJ databases">
        <title>Parallel loss of symbiosis genes in relatives of nitrogen-fixing non-legume Parasponia.</title>
        <authorList>
            <person name="Van Velzen R."/>
            <person name="Holmer R."/>
            <person name="Bu F."/>
            <person name="Rutten L."/>
            <person name="Van Zeijl A."/>
            <person name="Liu W."/>
            <person name="Santuari L."/>
            <person name="Cao Q."/>
            <person name="Sharma T."/>
            <person name="Shen D."/>
            <person name="Roswanjaya Y."/>
            <person name="Wardhani T."/>
            <person name="Kalhor M.S."/>
            <person name="Jansen J."/>
            <person name="Van den Hoogen J."/>
            <person name="Gungor B."/>
            <person name="Hartog M."/>
            <person name="Hontelez J."/>
            <person name="Verver J."/>
            <person name="Yang W.-C."/>
            <person name="Schijlen E."/>
            <person name="Repin R."/>
            <person name="Schilthuizen M."/>
            <person name="Schranz E."/>
            <person name="Heidstra R."/>
            <person name="Miyata K."/>
            <person name="Fedorova E."/>
            <person name="Kohlen W."/>
            <person name="Bisseling T."/>
            <person name="Smit S."/>
            <person name="Geurts R."/>
        </authorList>
    </citation>
    <scope>NUCLEOTIDE SEQUENCE [LARGE SCALE GENOMIC DNA]</scope>
    <source>
        <strain evidence="2">cv. RG33-2</strain>
    </source>
</reference>
<protein>
    <submittedName>
        <fullName evidence="1">Uncharacterized protein</fullName>
    </submittedName>
</protein>
<accession>A0A2P5FBY1</accession>
<evidence type="ECO:0000313" key="1">
    <source>
        <dbReference type="EMBL" id="PON95288.1"/>
    </source>
</evidence>
<proteinExistence type="predicted"/>
<gene>
    <name evidence="1" type="ORF">TorRG33x02_088100</name>
</gene>
<keyword evidence="2" id="KW-1185">Reference proteome</keyword>
<organism evidence="1 2">
    <name type="scientific">Trema orientale</name>
    <name type="common">Charcoal tree</name>
    <name type="synonym">Celtis orientalis</name>
    <dbReference type="NCBI Taxonomy" id="63057"/>
    <lineage>
        <taxon>Eukaryota</taxon>
        <taxon>Viridiplantae</taxon>
        <taxon>Streptophyta</taxon>
        <taxon>Embryophyta</taxon>
        <taxon>Tracheophyta</taxon>
        <taxon>Spermatophyta</taxon>
        <taxon>Magnoliopsida</taxon>
        <taxon>eudicotyledons</taxon>
        <taxon>Gunneridae</taxon>
        <taxon>Pentapetalae</taxon>
        <taxon>rosids</taxon>
        <taxon>fabids</taxon>
        <taxon>Rosales</taxon>
        <taxon>Cannabaceae</taxon>
        <taxon>Trema</taxon>
    </lineage>
</organism>
<name>A0A2P5FBY1_TREOI</name>
<dbReference type="EMBL" id="JXTC01000045">
    <property type="protein sequence ID" value="PON95288.1"/>
    <property type="molecule type" value="Genomic_DNA"/>
</dbReference>